<name>A0ABD3GSD7_9MARC</name>
<feature type="compositionally biased region" description="Acidic residues" evidence="1">
    <location>
        <begin position="233"/>
        <end position="252"/>
    </location>
</feature>
<dbReference type="AlphaFoldDB" id="A0ABD3GSD7"/>
<dbReference type="EMBL" id="JBJQOH010000007">
    <property type="protein sequence ID" value="KAL3681020.1"/>
    <property type="molecule type" value="Genomic_DNA"/>
</dbReference>
<evidence type="ECO:0000313" key="2">
    <source>
        <dbReference type="EMBL" id="KAL3681020.1"/>
    </source>
</evidence>
<keyword evidence="3" id="KW-1185">Reference proteome</keyword>
<reference evidence="2 3" key="1">
    <citation type="submission" date="2024-09" db="EMBL/GenBank/DDBJ databases">
        <title>Chromosome-scale assembly of Riccia sorocarpa.</title>
        <authorList>
            <person name="Paukszto L."/>
        </authorList>
    </citation>
    <scope>NUCLEOTIDE SEQUENCE [LARGE SCALE GENOMIC DNA]</scope>
    <source>
        <strain evidence="2">LP-2024</strain>
        <tissue evidence="2">Aerial parts of the thallus</tissue>
    </source>
</reference>
<feature type="region of interest" description="Disordered" evidence="1">
    <location>
        <begin position="227"/>
        <end position="258"/>
    </location>
</feature>
<comment type="caution">
    <text evidence="2">The sequence shown here is derived from an EMBL/GenBank/DDBJ whole genome shotgun (WGS) entry which is preliminary data.</text>
</comment>
<dbReference type="Proteomes" id="UP001633002">
    <property type="component" value="Unassembled WGS sequence"/>
</dbReference>
<accession>A0ABD3GSD7</accession>
<protein>
    <submittedName>
        <fullName evidence="2">Uncharacterized protein</fullName>
    </submittedName>
</protein>
<gene>
    <name evidence="2" type="ORF">R1sor_023976</name>
</gene>
<evidence type="ECO:0000313" key="3">
    <source>
        <dbReference type="Proteomes" id="UP001633002"/>
    </source>
</evidence>
<organism evidence="2 3">
    <name type="scientific">Riccia sorocarpa</name>
    <dbReference type="NCBI Taxonomy" id="122646"/>
    <lineage>
        <taxon>Eukaryota</taxon>
        <taxon>Viridiplantae</taxon>
        <taxon>Streptophyta</taxon>
        <taxon>Embryophyta</taxon>
        <taxon>Marchantiophyta</taxon>
        <taxon>Marchantiopsida</taxon>
        <taxon>Marchantiidae</taxon>
        <taxon>Marchantiales</taxon>
        <taxon>Ricciaceae</taxon>
        <taxon>Riccia</taxon>
    </lineage>
</organism>
<proteinExistence type="predicted"/>
<sequence>MNVVAETAWKDQEVGKILSAAKQFHGIEYDVPVIFAEDETRVKPRVRWEPRRDTLIGFCGDRAEHVLLLCRLFRDKFPGQEVPLHLLGSDYCEHFFSRVGGMSGYERNYDFGDLINCVSGLNRLAALEFGEERLKFGWKHVKQETVWGKIHRRPPGEAEPDLASFAKLESYAAVVEALKMGMMDAQHCLIQLNMAPHARVKDQTWWKTPWVKERVHKIFGKACGIGKARGMEEPEPDTDESDPEMEFEDVEDGNTGLSDDLWEVTTPVTVQEDDDGIDDLALLGHETRHVMADVLNEVLAEPSTCKVDPMVSHEGHQMYKASLVSLLVGNPTLSKDRLSRIKQTVFFNGVKPKPRIPGVPVCIMDVRSDCAVLFDRARESACTRAKRVTDRRKRRPQHFVKEVWYGRVQKIRRKYNGKWGKTRSEIDLLDHPNPGHGEGSICQVLFNWYTSMVGSKLKYRYEGTDLQWIDLESVVTTVNMRVEHGLTTVWQLDASDKDKVDQFMASIK</sequence>
<evidence type="ECO:0000256" key="1">
    <source>
        <dbReference type="SAM" id="MobiDB-lite"/>
    </source>
</evidence>